<feature type="repeat" description="WD" evidence="3">
    <location>
        <begin position="133"/>
        <end position="174"/>
    </location>
</feature>
<dbReference type="Gene3D" id="2.130.10.10">
    <property type="entry name" value="YVTN repeat-like/Quinoprotein amine dehydrogenase"/>
    <property type="match status" value="2"/>
</dbReference>
<dbReference type="SMART" id="SM00320">
    <property type="entry name" value="WD40"/>
    <property type="match status" value="6"/>
</dbReference>
<evidence type="ECO:0000256" key="3">
    <source>
        <dbReference type="PROSITE-ProRule" id="PRU00221"/>
    </source>
</evidence>
<dbReference type="HOGENOM" id="CLU_043898_0_0_1"/>
<evidence type="ECO:0000313" key="7">
    <source>
        <dbReference type="Proteomes" id="UP000011087"/>
    </source>
</evidence>
<reference evidence="6" key="3">
    <citation type="submission" date="2015-06" db="UniProtKB">
        <authorList>
            <consortium name="EnsemblProtists"/>
        </authorList>
    </citation>
    <scope>IDENTIFICATION</scope>
</reference>
<keyword evidence="7" id="KW-1185">Reference proteome</keyword>
<dbReference type="InterPro" id="IPR015943">
    <property type="entry name" value="WD40/YVTN_repeat-like_dom_sf"/>
</dbReference>
<dbReference type="GeneID" id="17301996"/>
<dbReference type="InterPro" id="IPR001680">
    <property type="entry name" value="WD40_rpt"/>
</dbReference>
<dbReference type="PROSITE" id="PS50294">
    <property type="entry name" value="WD_REPEATS_REGION"/>
    <property type="match status" value="3"/>
</dbReference>
<dbReference type="STRING" id="905079.L1J9T3"/>
<keyword evidence="4" id="KW-0175">Coiled coil</keyword>
<dbReference type="OMA" id="VQEHDYR"/>
<dbReference type="OrthoDB" id="6262491at2759"/>
<feature type="repeat" description="WD" evidence="3">
    <location>
        <begin position="84"/>
        <end position="125"/>
    </location>
</feature>
<dbReference type="PANTHER" id="PTHR22847:SF637">
    <property type="entry name" value="WD REPEAT DOMAIN 5B"/>
    <property type="match status" value="1"/>
</dbReference>
<dbReference type="eggNOG" id="KOG0266">
    <property type="taxonomic scope" value="Eukaryota"/>
</dbReference>
<proteinExistence type="predicted"/>
<reference evidence="5 7" key="1">
    <citation type="journal article" date="2012" name="Nature">
        <title>Algal genomes reveal evolutionary mosaicism and the fate of nucleomorphs.</title>
        <authorList>
            <consortium name="DOE Joint Genome Institute"/>
            <person name="Curtis B.A."/>
            <person name="Tanifuji G."/>
            <person name="Burki F."/>
            <person name="Gruber A."/>
            <person name="Irimia M."/>
            <person name="Maruyama S."/>
            <person name="Arias M.C."/>
            <person name="Ball S.G."/>
            <person name="Gile G.H."/>
            <person name="Hirakawa Y."/>
            <person name="Hopkins J.F."/>
            <person name="Kuo A."/>
            <person name="Rensing S.A."/>
            <person name="Schmutz J."/>
            <person name="Symeonidi A."/>
            <person name="Elias M."/>
            <person name="Eveleigh R.J."/>
            <person name="Herman E.K."/>
            <person name="Klute M.J."/>
            <person name="Nakayama T."/>
            <person name="Obornik M."/>
            <person name="Reyes-Prieto A."/>
            <person name="Armbrust E.V."/>
            <person name="Aves S.J."/>
            <person name="Beiko R.G."/>
            <person name="Coutinho P."/>
            <person name="Dacks J.B."/>
            <person name="Durnford D.G."/>
            <person name="Fast N.M."/>
            <person name="Green B.R."/>
            <person name="Grisdale C.J."/>
            <person name="Hempel F."/>
            <person name="Henrissat B."/>
            <person name="Hoppner M.P."/>
            <person name="Ishida K."/>
            <person name="Kim E."/>
            <person name="Koreny L."/>
            <person name="Kroth P.G."/>
            <person name="Liu Y."/>
            <person name="Malik S.B."/>
            <person name="Maier U.G."/>
            <person name="McRose D."/>
            <person name="Mock T."/>
            <person name="Neilson J.A."/>
            <person name="Onodera N.T."/>
            <person name="Poole A.M."/>
            <person name="Pritham E.J."/>
            <person name="Richards T.A."/>
            <person name="Rocap G."/>
            <person name="Roy S.W."/>
            <person name="Sarai C."/>
            <person name="Schaack S."/>
            <person name="Shirato S."/>
            <person name="Slamovits C.H."/>
            <person name="Spencer D.F."/>
            <person name="Suzuki S."/>
            <person name="Worden A.Z."/>
            <person name="Zauner S."/>
            <person name="Barry K."/>
            <person name="Bell C."/>
            <person name="Bharti A.K."/>
            <person name="Crow J.A."/>
            <person name="Grimwood J."/>
            <person name="Kramer R."/>
            <person name="Lindquist E."/>
            <person name="Lucas S."/>
            <person name="Salamov A."/>
            <person name="McFadden G.I."/>
            <person name="Lane C.E."/>
            <person name="Keeling P.J."/>
            <person name="Gray M.W."/>
            <person name="Grigoriev I.V."/>
            <person name="Archibald J.M."/>
        </authorList>
    </citation>
    <scope>NUCLEOTIDE SEQUENCE</scope>
    <source>
        <strain evidence="5 7">CCMP2712</strain>
    </source>
</reference>
<accession>L1J9T3</accession>
<dbReference type="PANTHER" id="PTHR22847">
    <property type="entry name" value="WD40 REPEAT PROTEIN"/>
    <property type="match status" value="1"/>
</dbReference>
<dbReference type="GO" id="GO:1990234">
    <property type="term" value="C:transferase complex"/>
    <property type="evidence" value="ECO:0007669"/>
    <property type="project" value="UniProtKB-ARBA"/>
</dbReference>
<dbReference type="InterPro" id="IPR036322">
    <property type="entry name" value="WD40_repeat_dom_sf"/>
</dbReference>
<dbReference type="SUPFAM" id="SSF50978">
    <property type="entry name" value="WD40 repeat-like"/>
    <property type="match status" value="1"/>
</dbReference>
<keyword evidence="1 3" id="KW-0853">WD repeat</keyword>
<evidence type="ECO:0000313" key="5">
    <source>
        <dbReference type="EMBL" id="EKX45288.1"/>
    </source>
</evidence>
<feature type="coiled-coil region" evidence="4">
    <location>
        <begin position="3"/>
        <end position="30"/>
    </location>
</feature>
<evidence type="ECO:0000313" key="6">
    <source>
        <dbReference type="EnsemblProtists" id="EKX45288"/>
    </source>
</evidence>
<evidence type="ECO:0000256" key="4">
    <source>
        <dbReference type="SAM" id="Coils"/>
    </source>
</evidence>
<evidence type="ECO:0000256" key="2">
    <source>
        <dbReference type="ARBA" id="ARBA00022737"/>
    </source>
</evidence>
<dbReference type="PaxDb" id="55529-EKX45288"/>
<dbReference type="PRINTS" id="PR00320">
    <property type="entry name" value="GPROTEINBRPT"/>
</dbReference>
<gene>
    <name evidence="5" type="ORF">GUITHDRAFT_108930</name>
</gene>
<dbReference type="KEGG" id="gtt:GUITHDRAFT_108930"/>
<sequence length="437" mass="49105">MENKTLRSKLEKMEREYKELKRAYFELSIKQRSSNHMVGSQDSLTISDGIDTSEGIQDQLQEEVHNKPVQRKEEGKSFSCKCDLEGHAGAVYVARFCHKGQYIASGSLDKSVRIWTVQSDSAGRLQGEEKSILQEHNLNVSDVSWTSDDLFLVSGAYDRSVKYWDLQACKSVSSYELCGFVLCCVCHPLDCNQIWAGTSQNQACLIDKRSSTFASVLQNDGMMNGLCFTPDCNKLFSGDSKGCIKAWDLRMMNESACDSVAFHIESNKPISDLHFATLSQSQEISLLAANSYDNILRVFSRANVGSHERDQMPGSRESLRMIHSLQGHKNKNFPIRSSFFRGKLYNYANVSICTSTQQLASSTSRSTTLDKSLLVATGSVDKYCYVYDISNPSFGEFFQKLEGHADRVYCASFHHEKPLIVTASADSKMKIWGPRER</sequence>
<dbReference type="Pfam" id="PF00400">
    <property type="entry name" value="WD40"/>
    <property type="match status" value="4"/>
</dbReference>
<dbReference type="Proteomes" id="UP000011087">
    <property type="component" value="Unassembled WGS sequence"/>
</dbReference>
<dbReference type="AlphaFoldDB" id="L1J9T3"/>
<reference evidence="7" key="2">
    <citation type="submission" date="2012-11" db="EMBL/GenBank/DDBJ databases">
        <authorList>
            <person name="Kuo A."/>
            <person name="Curtis B.A."/>
            <person name="Tanifuji G."/>
            <person name="Burki F."/>
            <person name="Gruber A."/>
            <person name="Irimia M."/>
            <person name="Maruyama S."/>
            <person name="Arias M.C."/>
            <person name="Ball S.G."/>
            <person name="Gile G.H."/>
            <person name="Hirakawa Y."/>
            <person name="Hopkins J.F."/>
            <person name="Rensing S.A."/>
            <person name="Schmutz J."/>
            <person name="Symeonidi A."/>
            <person name="Elias M."/>
            <person name="Eveleigh R.J."/>
            <person name="Herman E.K."/>
            <person name="Klute M.J."/>
            <person name="Nakayama T."/>
            <person name="Obornik M."/>
            <person name="Reyes-Prieto A."/>
            <person name="Armbrust E.V."/>
            <person name="Aves S.J."/>
            <person name="Beiko R.G."/>
            <person name="Coutinho P."/>
            <person name="Dacks J.B."/>
            <person name="Durnford D.G."/>
            <person name="Fast N.M."/>
            <person name="Green B.R."/>
            <person name="Grisdale C."/>
            <person name="Hempe F."/>
            <person name="Henrissat B."/>
            <person name="Hoppner M.P."/>
            <person name="Ishida K.-I."/>
            <person name="Kim E."/>
            <person name="Koreny L."/>
            <person name="Kroth P.G."/>
            <person name="Liu Y."/>
            <person name="Malik S.-B."/>
            <person name="Maier U.G."/>
            <person name="McRose D."/>
            <person name="Mock T."/>
            <person name="Neilson J.A."/>
            <person name="Onodera N.T."/>
            <person name="Poole A.M."/>
            <person name="Pritham E.J."/>
            <person name="Richards T.A."/>
            <person name="Rocap G."/>
            <person name="Roy S.W."/>
            <person name="Sarai C."/>
            <person name="Schaack S."/>
            <person name="Shirato S."/>
            <person name="Slamovits C.H."/>
            <person name="Spencer D.F."/>
            <person name="Suzuki S."/>
            <person name="Worden A.Z."/>
            <person name="Zauner S."/>
            <person name="Barry K."/>
            <person name="Bell C."/>
            <person name="Bharti A.K."/>
            <person name="Crow J.A."/>
            <person name="Grimwood J."/>
            <person name="Kramer R."/>
            <person name="Lindquist E."/>
            <person name="Lucas S."/>
            <person name="Salamov A."/>
            <person name="McFadden G.I."/>
            <person name="Lane C.E."/>
            <person name="Keeling P.J."/>
            <person name="Gray M.W."/>
            <person name="Grigoriev I.V."/>
            <person name="Archibald J.M."/>
        </authorList>
    </citation>
    <scope>NUCLEOTIDE SEQUENCE</scope>
    <source>
        <strain evidence="7">CCMP2712</strain>
    </source>
</reference>
<protein>
    <submittedName>
        <fullName evidence="5 6">Uncharacterized protein</fullName>
    </submittedName>
</protein>
<dbReference type="RefSeq" id="XP_005832268.1">
    <property type="nucleotide sequence ID" value="XM_005832211.1"/>
</dbReference>
<dbReference type="PROSITE" id="PS50082">
    <property type="entry name" value="WD_REPEATS_2"/>
    <property type="match status" value="3"/>
</dbReference>
<dbReference type="EnsemblProtists" id="EKX45288">
    <property type="protein sequence ID" value="EKX45288"/>
    <property type="gene ID" value="GUITHDRAFT_108930"/>
</dbReference>
<organism evidence="5">
    <name type="scientific">Guillardia theta (strain CCMP2712)</name>
    <name type="common">Cryptophyte</name>
    <dbReference type="NCBI Taxonomy" id="905079"/>
    <lineage>
        <taxon>Eukaryota</taxon>
        <taxon>Cryptophyceae</taxon>
        <taxon>Pyrenomonadales</taxon>
        <taxon>Geminigeraceae</taxon>
        <taxon>Guillardia</taxon>
    </lineage>
</organism>
<evidence type="ECO:0000256" key="1">
    <source>
        <dbReference type="ARBA" id="ARBA00022574"/>
    </source>
</evidence>
<keyword evidence="2" id="KW-0677">Repeat</keyword>
<feature type="repeat" description="WD" evidence="3">
    <location>
        <begin position="401"/>
        <end position="437"/>
    </location>
</feature>
<dbReference type="InterPro" id="IPR020472">
    <property type="entry name" value="WD40_PAC1"/>
</dbReference>
<dbReference type="EMBL" id="JH993000">
    <property type="protein sequence ID" value="EKX45288.1"/>
    <property type="molecule type" value="Genomic_DNA"/>
</dbReference>
<name>L1J9T3_GUITC</name>